<name>A5N8D1_CLOK5</name>
<dbReference type="HOGENOM" id="CLU_2328790_0_0_9"/>
<dbReference type="AlphaFoldDB" id="A5N8D1"/>
<dbReference type="Gene3D" id="3.40.50.2000">
    <property type="entry name" value="Glycogen Phosphorylase B"/>
    <property type="match status" value="1"/>
</dbReference>
<keyword evidence="2" id="KW-1185">Reference proteome</keyword>
<dbReference type="PANTHER" id="PTHR48050:SF13">
    <property type="entry name" value="STEROL 3-BETA-GLUCOSYLTRANSFERASE UGT80A2"/>
    <property type="match status" value="1"/>
</dbReference>
<evidence type="ECO:0000313" key="2">
    <source>
        <dbReference type="Proteomes" id="UP000002411"/>
    </source>
</evidence>
<sequence length="98" mass="11149">MVEQEQRQQDFGQAYLHIVVPFGVDQPYWGECVYRLGVGPKPIPRNKLNVKRLSSAILQVMTDQKLRNNALILGKRLSVEDGVGNAIGIIEHLSRHHY</sequence>
<accession>A5N8D1</accession>
<dbReference type="KEGG" id="ckl:CKL_1520"/>
<protein>
    <submittedName>
        <fullName evidence="1">Glycosyltransferase-related protein</fullName>
    </submittedName>
</protein>
<dbReference type="SUPFAM" id="SSF53756">
    <property type="entry name" value="UDP-Glycosyltransferase/glycogen phosphorylase"/>
    <property type="match status" value="1"/>
</dbReference>
<dbReference type="EMBL" id="CP000673">
    <property type="protein sequence ID" value="EDK33562.1"/>
    <property type="molecule type" value="Genomic_DNA"/>
</dbReference>
<dbReference type="STRING" id="431943.CKL_1520"/>
<reference evidence="1 2" key="1">
    <citation type="journal article" date="2008" name="Proc. Natl. Acad. Sci. U.S.A.">
        <title>The genome of Clostridium kluyveri, a strict anaerobe with unique metabolic features.</title>
        <authorList>
            <person name="Seedorf H."/>
            <person name="Fricke W.F."/>
            <person name="Veith B."/>
            <person name="Brueggemann H."/>
            <person name="Liesegang H."/>
            <person name="Strittmatter A."/>
            <person name="Miethke M."/>
            <person name="Buckel W."/>
            <person name="Hinderberger J."/>
            <person name="Li F."/>
            <person name="Hagemeier C."/>
            <person name="Thauer R.K."/>
            <person name="Gottschalk G."/>
        </authorList>
    </citation>
    <scope>NUCLEOTIDE SEQUENCE [LARGE SCALE GENOMIC DNA]</scope>
    <source>
        <strain evidence="2">ATCC 8527 / DSM 555 / NCIMB 10680</strain>
    </source>
</reference>
<evidence type="ECO:0000313" key="1">
    <source>
        <dbReference type="EMBL" id="EDK33562.1"/>
    </source>
</evidence>
<dbReference type="PANTHER" id="PTHR48050">
    <property type="entry name" value="STEROL 3-BETA-GLUCOSYLTRANSFERASE"/>
    <property type="match status" value="1"/>
</dbReference>
<dbReference type="GO" id="GO:0016740">
    <property type="term" value="F:transferase activity"/>
    <property type="evidence" value="ECO:0007669"/>
    <property type="project" value="UniProtKB-KW"/>
</dbReference>
<dbReference type="eggNOG" id="COG1819">
    <property type="taxonomic scope" value="Bacteria"/>
</dbReference>
<dbReference type="Proteomes" id="UP000002411">
    <property type="component" value="Chromosome"/>
</dbReference>
<proteinExistence type="predicted"/>
<keyword evidence="1" id="KW-0808">Transferase</keyword>
<gene>
    <name evidence="1" type="ordered locus">CKL_1520</name>
</gene>
<organism evidence="1 2">
    <name type="scientific">Clostridium kluyveri (strain ATCC 8527 / DSM 555 / NBRC 12016 / NCIMB 10680 / K1)</name>
    <dbReference type="NCBI Taxonomy" id="431943"/>
    <lineage>
        <taxon>Bacteria</taxon>
        <taxon>Bacillati</taxon>
        <taxon>Bacillota</taxon>
        <taxon>Clostridia</taxon>
        <taxon>Eubacteriales</taxon>
        <taxon>Clostridiaceae</taxon>
        <taxon>Clostridium</taxon>
    </lineage>
</organism>
<dbReference type="InterPro" id="IPR050426">
    <property type="entry name" value="Glycosyltransferase_28"/>
</dbReference>